<keyword evidence="3" id="KW-1185">Reference proteome</keyword>
<protein>
    <submittedName>
        <fullName evidence="2">Uncharacterized protein</fullName>
    </submittedName>
</protein>
<keyword evidence="1" id="KW-0812">Transmembrane</keyword>
<proteinExistence type="predicted"/>
<keyword evidence="1" id="KW-1133">Transmembrane helix</keyword>
<comment type="caution">
    <text evidence="2">The sequence shown here is derived from an EMBL/GenBank/DDBJ whole genome shotgun (WGS) entry which is preliminary data.</text>
</comment>
<evidence type="ECO:0000256" key="1">
    <source>
        <dbReference type="SAM" id="Phobius"/>
    </source>
</evidence>
<evidence type="ECO:0000313" key="2">
    <source>
        <dbReference type="EMBL" id="EIW77857.1"/>
    </source>
</evidence>
<organism evidence="2 3">
    <name type="scientific">Coniophora puteana (strain RWD-64-598)</name>
    <name type="common">Brown rot fungus</name>
    <dbReference type="NCBI Taxonomy" id="741705"/>
    <lineage>
        <taxon>Eukaryota</taxon>
        <taxon>Fungi</taxon>
        <taxon>Dikarya</taxon>
        <taxon>Basidiomycota</taxon>
        <taxon>Agaricomycotina</taxon>
        <taxon>Agaricomycetes</taxon>
        <taxon>Agaricomycetidae</taxon>
        <taxon>Boletales</taxon>
        <taxon>Coniophorineae</taxon>
        <taxon>Coniophoraceae</taxon>
        <taxon>Coniophora</taxon>
    </lineage>
</organism>
<sequence>MTSLIVVDDHDPQINYEGNWIFDEPGVAGTQYEYQETDARSNRTGDTATFTFTGIWVSVYGTTGDCFNPTLPRGNFSIDGGEPFQFEAPSITNISVYYQMFYSAILPEGSHTLQFTRVGPDTTCDLVLDFIEYIPSVPQNTTTGTSTSSQGVSVSVLAGSIAGGVGGVILFLALGLLLRRYQVVNQRKQDMIDELIAARSRATLPEERQAGAAETPPHRVAKRFMIDDSSSISPEP</sequence>
<dbReference type="GeneID" id="19201284"/>
<reference evidence="3" key="1">
    <citation type="journal article" date="2012" name="Science">
        <title>The Paleozoic origin of enzymatic lignin decomposition reconstructed from 31 fungal genomes.</title>
        <authorList>
            <person name="Floudas D."/>
            <person name="Binder M."/>
            <person name="Riley R."/>
            <person name="Barry K."/>
            <person name="Blanchette R.A."/>
            <person name="Henrissat B."/>
            <person name="Martinez A.T."/>
            <person name="Otillar R."/>
            <person name="Spatafora J.W."/>
            <person name="Yadav J.S."/>
            <person name="Aerts A."/>
            <person name="Benoit I."/>
            <person name="Boyd A."/>
            <person name="Carlson A."/>
            <person name="Copeland A."/>
            <person name="Coutinho P.M."/>
            <person name="de Vries R.P."/>
            <person name="Ferreira P."/>
            <person name="Findley K."/>
            <person name="Foster B."/>
            <person name="Gaskell J."/>
            <person name="Glotzer D."/>
            <person name="Gorecki P."/>
            <person name="Heitman J."/>
            <person name="Hesse C."/>
            <person name="Hori C."/>
            <person name="Igarashi K."/>
            <person name="Jurgens J.A."/>
            <person name="Kallen N."/>
            <person name="Kersten P."/>
            <person name="Kohler A."/>
            <person name="Kuees U."/>
            <person name="Kumar T.K.A."/>
            <person name="Kuo A."/>
            <person name="LaButti K."/>
            <person name="Larrondo L.F."/>
            <person name="Lindquist E."/>
            <person name="Ling A."/>
            <person name="Lombard V."/>
            <person name="Lucas S."/>
            <person name="Lundell T."/>
            <person name="Martin R."/>
            <person name="McLaughlin D.J."/>
            <person name="Morgenstern I."/>
            <person name="Morin E."/>
            <person name="Murat C."/>
            <person name="Nagy L.G."/>
            <person name="Nolan M."/>
            <person name="Ohm R.A."/>
            <person name="Patyshakuliyeva A."/>
            <person name="Rokas A."/>
            <person name="Ruiz-Duenas F.J."/>
            <person name="Sabat G."/>
            <person name="Salamov A."/>
            <person name="Samejima M."/>
            <person name="Schmutz J."/>
            <person name="Slot J.C."/>
            <person name="St John F."/>
            <person name="Stenlid J."/>
            <person name="Sun H."/>
            <person name="Sun S."/>
            <person name="Syed K."/>
            <person name="Tsang A."/>
            <person name="Wiebenga A."/>
            <person name="Young D."/>
            <person name="Pisabarro A."/>
            <person name="Eastwood D.C."/>
            <person name="Martin F."/>
            <person name="Cullen D."/>
            <person name="Grigoriev I.V."/>
            <person name="Hibbett D.S."/>
        </authorList>
    </citation>
    <scope>NUCLEOTIDE SEQUENCE [LARGE SCALE GENOMIC DNA]</scope>
    <source>
        <strain evidence="3">RWD-64-598 SS2</strain>
    </source>
</reference>
<name>A0A5M3MFP0_CONPW</name>
<dbReference type="OrthoDB" id="3265734at2759"/>
<accession>A0A5M3MFP0</accession>
<dbReference type="RefSeq" id="XP_007772169.1">
    <property type="nucleotide sequence ID" value="XM_007773979.1"/>
</dbReference>
<dbReference type="AlphaFoldDB" id="A0A5M3MFP0"/>
<dbReference type="Gene3D" id="2.60.120.260">
    <property type="entry name" value="Galactose-binding domain-like"/>
    <property type="match status" value="1"/>
</dbReference>
<dbReference type="KEGG" id="cput:CONPUDRAFT_139015"/>
<dbReference type="Proteomes" id="UP000053558">
    <property type="component" value="Unassembled WGS sequence"/>
</dbReference>
<gene>
    <name evidence="2" type="ORF">CONPUDRAFT_139015</name>
</gene>
<feature type="transmembrane region" description="Helical" evidence="1">
    <location>
        <begin position="156"/>
        <end position="178"/>
    </location>
</feature>
<dbReference type="EMBL" id="JH711583">
    <property type="protein sequence ID" value="EIW77857.1"/>
    <property type="molecule type" value="Genomic_DNA"/>
</dbReference>
<evidence type="ECO:0000313" key="3">
    <source>
        <dbReference type="Proteomes" id="UP000053558"/>
    </source>
</evidence>
<keyword evidence="1" id="KW-0472">Membrane</keyword>